<reference evidence="2" key="2">
    <citation type="submission" date="2012-03" db="EMBL/GenBank/DDBJ databases">
        <title>Genome sequence of the fruiting myxobacterium Corallococcus coralloides DSM 2259.</title>
        <authorList>
            <person name="Huntley S."/>
            <person name="Zhang Y."/>
            <person name="Treuner-Lange A."/>
            <person name="Sensen C.W."/>
            <person name="Sogaard-Andersen L."/>
        </authorList>
    </citation>
    <scope>NUCLEOTIDE SEQUENCE [LARGE SCALE GENOMIC DNA]</scope>
    <source>
        <strain evidence="2">ATCC 25202 / DSM 2259 / NBRC 100086 / M2</strain>
    </source>
</reference>
<dbReference type="InParanoid" id="H8MJT5"/>
<reference evidence="1 2" key="1">
    <citation type="journal article" date="2012" name="J. Bacteriol.">
        <title>Complete Genome Sequence of the Fruiting Myxobacterium Corallococcus coralloides DSM 2259.</title>
        <authorList>
            <person name="Huntley S."/>
            <person name="Zhang Y."/>
            <person name="Treuner-Lange A."/>
            <person name="Kneip S."/>
            <person name="Sensen C.W."/>
            <person name="Sogaard-Andersen L."/>
        </authorList>
    </citation>
    <scope>NUCLEOTIDE SEQUENCE [LARGE SCALE GENOMIC DNA]</scope>
    <source>
        <strain evidence="2">ATCC 25202 / DSM 2259 / NBRC 100086 / M2</strain>
    </source>
</reference>
<gene>
    <name evidence="1" type="ordered locus">COCOR_07219</name>
</gene>
<proteinExistence type="predicted"/>
<dbReference type="EMBL" id="CP003389">
    <property type="protein sequence ID" value="AFE07402.1"/>
    <property type="molecule type" value="Genomic_DNA"/>
</dbReference>
<dbReference type="OrthoDB" id="9763471at2"/>
<accession>H8MJT5</accession>
<evidence type="ECO:0000313" key="1">
    <source>
        <dbReference type="EMBL" id="AFE07402.1"/>
    </source>
</evidence>
<dbReference type="HOGENOM" id="CLU_465252_0_0_7"/>
<protein>
    <submittedName>
        <fullName evidence="1">Uncharacterized protein</fullName>
    </submittedName>
</protein>
<dbReference type="Proteomes" id="UP000007587">
    <property type="component" value="Chromosome"/>
</dbReference>
<sequence length="516" mass="58370">MPFDQYHRLEPKPGDRDLQEGFHAAVFDPLWFLARQWQMGEHQGENATSPVAVRYRLRQSAIRAPDGFDGDPRFDPAITPAEAIVESELDDWWTMGRRIRIGAAIAERAHLDPAAPESRPFLFDHPPSPYDRFHGRFDGRALWRAGIGQDPARPDEKPPSEGPFTWQSEALSYEASFPSGAGRLNIPRHRGGRLDWHSAETPLDAIPAQPEGEQQEHVVFATPFEYPGAPHSRWWQIENAAVDIGGYPPDPAHFPTMLLVDLIFSHGDDWFVFPVAANAGNVIQLDVEVFDSFGNHYHNDPRGQPRWPGLLEPKDWSLFRTTGQPRGLALWLTAATPLEGGVLEEVQFGLDEYSNRLWAVERRIDGQDVMQRTQPSITTPRLNEGMPPADRTRPREYAYVPSDGVAPYWHPYEFEEVAGARRFVLHGFADLSRATPVPMPYPQAEVLLPGTPAARELHQVDPATVPANGLTIERRWMLARDTSGRPVLWLQRQRKPRLSPPGRTVRFDILEELRAP</sequence>
<name>H8MJT5_CORCM</name>
<dbReference type="AlphaFoldDB" id="H8MJT5"/>
<keyword evidence="2" id="KW-1185">Reference proteome</keyword>
<dbReference type="RefSeq" id="WP_014400002.1">
    <property type="nucleotide sequence ID" value="NC_017030.1"/>
</dbReference>
<organism evidence="1 2">
    <name type="scientific">Corallococcus coralloides (strain ATCC 25202 / DSM 2259 / NBRC 100086 / M2)</name>
    <name type="common">Myxococcus coralloides</name>
    <dbReference type="NCBI Taxonomy" id="1144275"/>
    <lineage>
        <taxon>Bacteria</taxon>
        <taxon>Pseudomonadati</taxon>
        <taxon>Myxococcota</taxon>
        <taxon>Myxococcia</taxon>
        <taxon>Myxococcales</taxon>
        <taxon>Cystobacterineae</taxon>
        <taxon>Myxococcaceae</taxon>
        <taxon>Corallococcus</taxon>
    </lineage>
</organism>
<evidence type="ECO:0000313" key="2">
    <source>
        <dbReference type="Proteomes" id="UP000007587"/>
    </source>
</evidence>
<dbReference type="STRING" id="1144275.COCOR_07219"/>
<dbReference type="KEGG" id="ccx:COCOR_07219"/>